<protein>
    <recommendedName>
        <fullName evidence="3">Flagellin</fullName>
    </recommendedName>
</protein>
<sequence>MSSILTNNSAMVALKTLTSINSNLQTVQNQIATGKEVGSSKDNSAIWAISTVMRSDVEGFKGISDSLSLAGSTVSVGRQAAETVTDLLTEIKDKIVDAQDVSDDDRAKIQTDITSLRDQITSVVNTAQFNGQNLLKGTEAINVLSSLDRAQDGTVTTQNITVNRNNLETNADIFGTGTAITTTASAANIGNTDGTATISVTGSDTGNALAVDINGFTVSVTPAGTDNAVTAEALETAINAAITNGDISNVTVERTGADLTLTNTNDFGDMTLTADADGASTATVSATTVAGKGETVTADNTRTVAEGDSFRVAVGGTDYEYVAAQGETMADVFAGLKTEIDAAAIDGLTTSITTDGDNIVLNLVNDGAAGVTLTAAGAEGGQRAGGLSALSTLDVSTAEGATAALTSIESLIQTSITAASEFGSSERRIEIQEGFVNQLSNALKSGIGALVDADMQEASARLQALQVQQQLGIQALSIANQAPQSVLSLFR</sequence>
<dbReference type="GO" id="GO:0005576">
    <property type="term" value="C:extracellular region"/>
    <property type="evidence" value="ECO:0007669"/>
    <property type="project" value="UniProtKB-SubCell"/>
</dbReference>
<dbReference type="PANTHER" id="PTHR42792:SF2">
    <property type="entry name" value="FLAGELLIN"/>
    <property type="match status" value="1"/>
</dbReference>
<accession>A0A840WM73</accession>
<comment type="function">
    <text evidence="3">Flagellin is the subunit protein which polymerizes to form the filaments of bacterial flagella.</text>
</comment>
<reference evidence="6 7" key="1">
    <citation type="submission" date="2020-08" db="EMBL/GenBank/DDBJ databases">
        <title>Genomic Encyclopedia of Type Strains, Phase IV (KMG-IV): sequencing the most valuable type-strain genomes for metagenomic binning, comparative biology and taxonomic classification.</title>
        <authorList>
            <person name="Goeker M."/>
        </authorList>
    </citation>
    <scope>NUCLEOTIDE SEQUENCE [LARGE SCALE GENOMIC DNA]</scope>
    <source>
        <strain evidence="6 7">DSM 103377</strain>
    </source>
</reference>
<dbReference type="Gene3D" id="1.20.1330.10">
    <property type="entry name" value="f41 fragment of flagellin, N-terminal domain"/>
    <property type="match status" value="1"/>
</dbReference>
<keyword evidence="2 3" id="KW-0975">Bacterial flagellum</keyword>
<dbReference type="InterPro" id="IPR046358">
    <property type="entry name" value="Flagellin_C"/>
</dbReference>
<feature type="domain" description="Flagellin N-terminal" evidence="4">
    <location>
        <begin position="4"/>
        <end position="139"/>
    </location>
</feature>
<evidence type="ECO:0000313" key="6">
    <source>
        <dbReference type="EMBL" id="MBB5515223.1"/>
    </source>
</evidence>
<organism evidence="6 7">
    <name type="scientific">Rubricella aquisinus</name>
    <dbReference type="NCBI Taxonomy" id="2028108"/>
    <lineage>
        <taxon>Bacteria</taxon>
        <taxon>Pseudomonadati</taxon>
        <taxon>Pseudomonadota</taxon>
        <taxon>Alphaproteobacteria</taxon>
        <taxon>Rhodobacterales</taxon>
        <taxon>Paracoccaceae</taxon>
        <taxon>Rubricella</taxon>
    </lineage>
</organism>
<dbReference type="GO" id="GO:0009288">
    <property type="term" value="C:bacterial-type flagellum"/>
    <property type="evidence" value="ECO:0007669"/>
    <property type="project" value="UniProtKB-SubCell"/>
</dbReference>
<dbReference type="RefSeq" id="WP_184009589.1">
    <property type="nucleotide sequence ID" value="NZ_JACIJS010000003.1"/>
</dbReference>
<proteinExistence type="inferred from homology"/>
<comment type="similarity">
    <text evidence="1 3">Belongs to the bacterial flagellin family.</text>
</comment>
<evidence type="ECO:0000256" key="1">
    <source>
        <dbReference type="ARBA" id="ARBA00005709"/>
    </source>
</evidence>
<evidence type="ECO:0000313" key="7">
    <source>
        <dbReference type="Proteomes" id="UP000553766"/>
    </source>
</evidence>
<dbReference type="InterPro" id="IPR042187">
    <property type="entry name" value="Flagellin_C_sub2"/>
</dbReference>
<keyword evidence="6" id="KW-0282">Flagellum</keyword>
<evidence type="ECO:0000259" key="5">
    <source>
        <dbReference type="Pfam" id="PF00700"/>
    </source>
</evidence>
<comment type="subcellular location">
    <subcellularLocation>
        <location evidence="3">Secreted</location>
    </subcellularLocation>
    <subcellularLocation>
        <location evidence="3">Bacterial flagellum</location>
    </subcellularLocation>
</comment>
<dbReference type="GO" id="GO:0005198">
    <property type="term" value="F:structural molecule activity"/>
    <property type="evidence" value="ECO:0007669"/>
    <property type="project" value="UniProtKB-UniRule"/>
</dbReference>
<keyword evidence="6" id="KW-0966">Cell projection</keyword>
<evidence type="ECO:0000259" key="4">
    <source>
        <dbReference type="Pfam" id="PF00669"/>
    </source>
</evidence>
<dbReference type="InterPro" id="IPR001492">
    <property type="entry name" value="Flagellin"/>
</dbReference>
<dbReference type="InterPro" id="IPR001029">
    <property type="entry name" value="Flagellin_N"/>
</dbReference>
<evidence type="ECO:0000256" key="2">
    <source>
        <dbReference type="ARBA" id="ARBA00023143"/>
    </source>
</evidence>
<keyword evidence="6" id="KW-0969">Cilium</keyword>
<dbReference type="SUPFAM" id="SSF64518">
    <property type="entry name" value="Phase 1 flagellin"/>
    <property type="match status" value="1"/>
</dbReference>
<dbReference type="Pfam" id="PF00700">
    <property type="entry name" value="Flagellin_C"/>
    <property type="match status" value="1"/>
</dbReference>
<feature type="domain" description="Flagellin C-terminal" evidence="5">
    <location>
        <begin position="406"/>
        <end position="490"/>
    </location>
</feature>
<keyword evidence="7" id="KW-1185">Reference proteome</keyword>
<dbReference type="Proteomes" id="UP000553766">
    <property type="component" value="Unassembled WGS sequence"/>
</dbReference>
<dbReference type="PANTHER" id="PTHR42792">
    <property type="entry name" value="FLAGELLIN"/>
    <property type="match status" value="1"/>
</dbReference>
<dbReference type="EMBL" id="JACIJS010000003">
    <property type="protein sequence ID" value="MBB5515223.1"/>
    <property type="molecule type" value="Genomic_DNA"/>
</dbReference>
<comment type="caution">
    <text evidence="6">The sequence shown here is derived from an EMBL/GenBank/DDBJ whole genome shotgun (WGS) entry which is preliminary data.</text>
</comment>
<keyword evidence="3" id="KW-0964">Secreted</keyword>
<dbReference type="Pfam" id="PF00669">
    <property type="entry name" value="Flagellin_N"/>
    <property type="match status" value="1"/>
</dbReference>
<evidence type="ECO:0000256" key="3">
    <source>
        <dbReference type="RuleBase" id="RU362073"/>
    </source>
</evidence>
<dbReference type="Gene3D" id="6.10.10.10">
    <property type="entry name" value="Flagellar export chaperone, C-terminal domain"/>
    <property type="match status" value="1"/>
</dbReference>
<dbReference type="AlphaFoldDB" id="A0A840WM73"/>
<name>A0A840WM73_9RHOB</name>
<gene>
    <name evidence="6" type="ORF">FHS89_001233</name>
</gene>